<evidence type="ECO:0000313" key="1">
    <source>
        <dbReference type="EMBL" id="HGM59294.1"/>
    </source>
</evidence>
<dbReference type="AlphaFoldDB" id="A0A7C4D861"/>
<comment type="caution">
    <text evidence="1">The sequence shown here is derived from an EMBL/GenBank/DDBJ whole genome shotgun (WGS) entry which is preliminary data.</text>
</comment>
<organism evidence="1">
    <name type="scientific">Staphylothermus marinus</name>
    <dbReference type="NCBI Taxonomy" id="2280"/>
    <lineage>
        <taxon>Archaea</taxon>
        <taxon>Thermoproteota</taxon>
        <taxon>Thermoprotei</taxon>
        <taxon>Desulfurococcales</taxon>
        <taxon>Desulfurococcaceae</taxon>
        <taxon>Staphylothermus</taxon>
    </lineage>
</organism>
<dbReference type="EMBL" id="DTBJ01000057">
    <property type="protein sequence ID" value="HGM59294.1"/>
    <property type="molecule type" value="Genomic_DNA"/>
</dbReference>
<gene>
    <name evidence="1" type="ORF">ENU14_06905</name>
</gene>
<protein>
    <recommendedName>
        <fullName evidence="2">Thioredoxin-like fold domain-containing protein</fullName>
    </recommendedName>
</protein>
<accession>A0A7C4D861</accession>
<proteinExistence type="predicted"/>
<sequence length="124" mass="14589">MSIDNDIYENLNRVQLIIYLDFSNESEKALQTAWRVANELIEENIWVDIEPIHVWVNDVIENTIDLPKIYINGKLMFIGRAPSYTELKEAILDRLGKYIDKRIEEESVIKNEFENGFREVAIDN</sequence>
<evidence type="ECO:0008006" key="2">
    <source>
        <dbReference type="Google" id="ProtNLM"/>
    </source>
</evidence>
<reference evidence="1" key="1">
    <citation type="journal article" date="2020" name="mSystems">
        <title>Genome- and Community-Level Interaction Insights into Carbon Utilization and Element Cycling Functions of Hydrothermarchaeota in Hydrothermal Sediment.</title>
        <authorList>
            <person name="Zhou Z."/>
            <person name="Liu Y."/>
            <person name="Xu W."/>
            <person name="Pan J."/>
            <person name="Luo Z.H."/>
            <person name="Li M."/>
        </authorList>
    </citation>
    <scope>NUCLEOTIDE SEQUENCE [LARGE SCALE GENOMIC DNA]</scope>
    <source>
        <strain evidence="1">SpSt-642</strain>
    </source>
</reference>
<name>A0A7C4D861_STAMA</name>